<evidence type="ECO:0000313" key="2">
    <source>
        <dbReference type="EMBL" id="KAJ4356397.1"/>
    </source>
</evidence>
<proteinExistence type="predicted"/>
<evidence type="ECO:0000313" key="3">
    <source>
        <dbReference type="Proteomes" id="UP001140513"/>
    </source>
</evidence>
<dbReference type="SUPFAM" id="SSF52266">
    <property type="entry name" value="SGNH hydrolase"/>
    <property type="match status" value="1"/>
</dbReference>
<gene>
    <name evidence="2" type="ORF">N0V89_004430</name>
</gene>
<reference evidence="2" key="1">
    <citation type="submission" date="2022-10" db="EMBL/GenBank/DDBJ databases">
        <title>Tapping the CABI collections for fungal endophytes: first genome assemblies for Collariella, Neodidymelliopsis, Ascochyta clinopodiicola, Didymella pomorum, Didymosphaeria variabile, Neocosmospora piperis and Neocucurbitaria cava.</title>
        <authorList>
            <person name="Hill R."/>
        </authorList>
    </citation>
    <scope>NUCLEOTIDE SEQUENCE</scope>
    <source>
        <strain evidence="2">IMI 356815</strain>
    </source>
</reference>
<name>A0A9W9CDF0_9PLEO</name>
<dbReference type="Pfam" id="PF13472">
    <property type="entry name" value="Lipase_GDSL_2"/>
    <property type="match status" value="1"/>
</dbReference>
<dbReference type="Proteomes" id="UP001140513">
    <property type="component" value="Unassembled WGS sequence"/>
</dbReference>
<dbReference type="RefSeq" id="XP_056073523.1">
    <property type="nucleotide sequence ID" value="XM_056213215.1"/>
</dbReference>
<dbReference type="OrthoDB" id="671439at2759"/>
<protein>
    <recommendedName>
        <fullName evidence="1">SGNH hydrolase-type esterase domain-containing protein</fullName>
    </recommendedName>
</protein>
<dbReference type="PANTHER" id="PTHR14209:SF19">
    <property type="entry name" value="ISOAMYL ACETATE-HYDROLYZING ESTERASE 1 HOMOLOG"/>
    <property type="match status" value="1"/>
</dbReference>
<comment type="caution">
    <text evidence="2">The sequence shown here is derived from an EMBL/GenBank/DDBJ whole genome shotgun (WGS) entry which is preliminary data.</text>
</comment>
<dbReference type="GO" id="GO:0016788">
    <property type="term" value="F:hydrolase activity, acting on ester bonds"/>
    <property type="evidence" value="ECO:0007669"/>
    <property type="project" value="InterPro"/>
</dbReference>
<accession>A0A9W9CDF0</accession>
<evidence type="ECO:0000259" key="1">
    <source>
        <dbReference type="Pfam" id="PF13472"/>
    </source>
</evidence>
<dbReference type="EMBL" id="JAPEUX010000003">
    <property type="protein sequence ID" value="KAJ4356397.1"/>
    <property type="molecule type" value="Genomic_DNA"/>
</dbReference>
<dbReference type="AlphaFoldDB" id="A0A9W9CDF0"/>
<dbReference type="PANTHER" id="PTHR14209">
    <property type="entry name" value="ISOAMYL ACETATE-HYDROLYZING ESTERASE 1"/>
    <property type="match status" value="1"/>
</dbReference>
<keyword evidence="3" id="KW-1185">Reference proteome</keyword>
<dbReference type="InterPro" id="IPR045136">
    <property type="entry name" value="Iah1-like"/>
</dbReference>
<dbReference type="InterPro" id="IPR036514">
    <property type="entry name" value="SGNH_hydro_sf"/>
</dbReference>
<dbReference type="GeneID" id="80907960"/>
<dbReference type="InterPro" id="IPR013830">
    <property type="entry name" value="SGNH_hydro"/>
</dbReference>
<organism evidence="2 3">
    <name type="scientific">Didymosphaeria variabile</name>
    <dbReference type="NCBI Taxonomy" id="1932322"/>
    <lineage>
        <taxon>Eukaryota</taxon>
        <taxon>Fungi</taxon>
        <taxon>Dikarya</taxon>
        <taxon>Ascomycota</taxon>
        <taxon>Pezizomycotina</taxon>
        <taxon>Dothideomycetes</taxon>
        <taxon>Pleosporomycetidae</taxon>
        <taxon>Pleosporales</taxon>
        <taxon>Massarineae</taxon>
        <taxon>Didymosphaeriaceae</taxon>
        <taxon>Didymosphaeria</taxon>
    </lineage>
</organism>
<dbReference type="Gene3D" id="3.40.50.1110">
    <property type="entry name" value="SGNH hydrolase"/>
    <property type="match status" value="2"/>
</dbReference>
<feature type="domain" description="SGNH hydrolase-type esterase" evidence="1">
    <location>
        <begin position="51"/>
        <end position="209"/>
    </location>
</feature>
<sequence length="251" mass="28313">MVSTVRGIVRTNPEDRLLTRPKAAIWDKILLFGDSITQDSFNQQRGFALSAGLQHASIRLLVVFFGANDASRPEAENRQHVPLQEYVSNLEKIITHPSVTAHNPKVVLVTPAPIDEHLVWANDKSLGRADVSRRNIDLKKYSEAAAALGEKLGIPVVNLWKAFMAKTGWKEEEWKENEPILGSLELPQNEELVRLMHDGLHFNPAAYQILLEEFLKALREQTPELSPENIPLLLPLWNDAEAWAAWDATHK</sequence>